<gene>
    <name evidence="2" type="ORF">LCGC14_0891560</name>
</gene>
<name>A0A0F9RIG8_9ZZZZ</name>
<feature type="region of interest" description="Disordered" evidence="1">
    <location>
        <begin position="109"/>
        <end position="128"/>
    </location>
</feature>
<protein>
    <submittedName>
        <fullName evidence="2">Uncharacterized protein</fullName>
    </submittedName>
</protein>
<evidence type="ECO:0000313" key="2">
    <source>
        <dbReference type="EMBL" id="KKN24771.1"/>
    </source>
</evidence>
<dbReference type="AlphaFoldDB" id="A0A0F9RIG8"/>
<dbReference type="EMBL" id="LAZR01002857">
    <property type="protein sequence ID" value="KKN24771.1"/>
    <property type="molecule type" value="Genomic_DNA"/>
</dbReference>
<accession>A0A0F9RIG8</accession>
<proteinExistence type="predicted"/>
<reference evidence="2" key="1">
    <citation type="journal article" date="2015" name="Nature">
        <title>Complex archaea that bridge the gap between prokaryotes and eukaryotes.</title>
        <authorList>
            <person name="Spang A."/>
            <person name="Saw J.H."/>
            <person name="Jorgensen S.L."/>
            <person name="Zaremba-Niedzwiedzka K."/>
            <person name="Martijn J."/>
            <person name="Lind A.E."/>
            <person name="van Eijk R."/>
            <person name="Schleper C."/>
            <person name="Guy L."/>
            <person name="Ettema T.J."/>
        </authorList>
    </citation>
    <scope>NUCLEOTIDE SEQUENCE</scope>
</reference>
<organism evidence="2">
    <name type="scientific">marine sediment metagenome</name>
    <dbReference type="NCBI Taxonomy" id="412755"/>
    <lineage>
        <taxon>unclassified sequences</taxon>
        <taxon>metagenomes</taxon>
        <taxon>ecological metagenomes</taxon>
    </lineage>
</organism>
<comment type="caution">
    <text evidence="2">The sequence shown here is derived from an EMBL/GenBank/DDBJ whole genome shotgun (WGS) entry which is preliminary data.</text>
</comment>
<evidence type="ECO:0000256" key="1">
    <source>
        <dbReference type="SAM" id="MobiDB-lite"/>
    </source>
</evidence>
<sequence length="128" mass="15236">MVKLESNWRFIMPRNVSRRTYNMMRREHRANPALADVLKRMEHRQGIIFSPKGKKEHELRERYLDENYVKQAAEKLFVQYKEINITWAACVQAIKTNFAEQLHSKWGPRLKAHREEQKAKKGTVNIGS</sequence>